<dbReference type="Proteomes" id="UP000005753">
    <property type="component" value="Chromosome"/>
</dbReference>
<dbReference type="EMBL" id="CM001487">
    <property type="protein sequence ID" value="EIM56113.1"/>
    <property type="molecule type" value="Genomic_DNA"/>
</dbReference>
<dbReference type="PANTHER" id="PTHR31302">
    <property type="entry name" value="TRANSMEMBRANE PROTEIN WITH METALLOPHOSPHOESTERASE DOMAIN-RELATED"/>
    <property type="match status" value="1"/>
</dbReference>
<dbReference type="Gene3D" id="3.60.21.10">
    <property type="match status" value="1"/>
</dbReference>
<dbReference type="GO" id="GO:0016787">
    <property type="term" value="F:hydrolase activity"/>
    <property type="evidence" value="ECO:0007669"/>
    <property type="project" value="UniProtKB-KW"/>
</dbReference>
<keyword evidence="3" id="KW-1185">Reference proteome</keyword>
<evidence type="ECO:0000313" key="3">
    <source>
        <dbReference type="Proteomes" id="UP000005753"/>
    </source>
</evidence>
<dbReference type="PANTHER" id="PTHR31302:SF0">
    <property type="entry name" value="TRANSMEMBRANE PROTEIN WITH METALLOPHOSPHOESTERASE DOMAIN"/>
    <property type="match status" value="1"/>
</dbReference>
<protein>
    <submittedName>
        <fullName evidence="2">Putative phosphohydrolase</fullName>
    </submittedName>
</protein>
<sequence length="269" mass="30567">MDKYVTKFYRLNLNKKEMPAAQLRAVFLTDMHNTAGEEETDEILGKIREVSPDLVLCGGDMLVGKPGRTVLPAVRFLKRLSKEHKVYLGTGNHEYRLKIYPEQYGDMYAKYRELLSDTDVVFLENEKLHLTCKGIPVELNGFEMKALYYHRFRHIPLPVSEIREALGSPAEDALTILLSHNPAAMPAYYAWGADLTLCGHYHGGMVRFGRHHGLISPDFRLFPGNAYGLFCRGKSNVLVSSGCGEHTIPVRIHNPREVVVIDFYLNEQE</sequence>
<dbReference type="InterPro" id="IPR029052">
    <property type="entry name" value="Metallo-depent_PP-like"/>
</dbReference>
<reference evidence="2 3" key="1">
    <citation type="submission" date="2010-08" db="EMBL/GenBank/DDBJ databases">
        <authorList>
            <consortium name="US DOE Joint Genome Institute (JGI-PGF)"/>
            <person name="Lucas S."/>
            <person name="Copeland A."/>
            <person name="Lapidus A."/>
            <person name="Cheng J.-F."/>
            <person name="Bruce D."/>
            <person name="Goodwin L."/>
            <person name="Pitluck S."/>
            <person name="Land M.L."/>
            <person name="Hauser L."/>
            <person name="Chang Y.-J."/>
            <person name="Anderson I.J."/>
            <person name="Johnson E."/>
            <person name="Mulhopadhyay B."/>
            <person name="Kyrpides N."/>
            <person name="Woyke T.J."/>
        </authorList>
    </citation>
    <scope>NUCLEOTIDE SEQUENCE [LARGE SCALE GENOMIC DNA]</scope>
    <source>
        <strain evidence="2 3">6</strain>
    </source>
</reference>
<dbReference type="HOGENOM" id="CLU_025443_1_0_9"/>
<dbReference type="InterPro" id="IPR051158">
    <property type="entry name" value="Metallophosphoesterase_sf"/>
</dbReference>
<proteinExistence type="predicted"/>
<dbReference type="SUPFAM" id="SSF56300">
    <property type="entry name" value="Metallo-dependent phosphatases"/>
    <property type="match status" value="1"/>
</dbReference>
<gene>
    <name evidence="2" type="ORF">EubceDRAFT1_0253</name>
</gene>
<dbReference type="STRING" id="633697.EubceDRAFT1_0253"/>
<keyword evidence="2" id="KW-0378">Hydrolase</keyword>
<name>I5AQP0_EUBC6</name>
<dbReference type="Pfam" id="PF00149">
    <property type="entry name" value="Metallophos"/>
    <property type="match status" value="1"/>
</dbReference>
<evidence type="ECO:0000313" key="2">
    <source>
        <dbReference type="EMBL" id="EIM56113.1"/>
    </source>
</evidence>
<dbReference type="eggNOG" id="COG1408">
    <property type="taxonomic scope" value="Bacteria"/>
</dbReference>
<feature type="domain" description="Calcineurin-like phosphoesterase" evidence="1">
    <location>
        <begin position="24"/>
        <end position="202"/>
    </location>
</feature>
<dbReference type="InterPro" id="IPR004843">
    <property type="entry name" value="Calcineurin-like_PHP"/>
</dbReference>
<reference evidence="2 3" key="2">
    <citation type="submission" date="2012-02" db="EMBL/GenBank/DDBJ databases">
        <title>Improved High-Quality Draft sequence of Eubacterium cellulosolvens 6.</title>
        <authorList>
            <consortium name="US DOE Joint Genome Institute"/>
            <person name="Lucas S."/>
            <person name="Han J."/>
            <person name="Lapidus A."/>
            <person name="Cheng J.-F."/>
            <person name="Goodwin L."/>
            <person name="Pitluck S."/>
            <person name="Peters L."/>
            <person name="Mikhailova N."/>
            <person name="Gu W."/>
            <person name="Detter J.C."/>
            <person name="Han C."/>
            <person name="Tapia R."/>
            <person name="Land M."/>
            <person name="Hauser L."/>
            <person name="Kyrpides N."/>
            <person name="Ivanova N."/>
            <person name="Pagani I."/>
            <person name="Johnson E."/>
            <person name="Mukhopadhyay B."/>
            <person name="Anderson I."/>
            <person name="Woyke T."/>
        </authorList>
    </citation>
    <scope>NUCLEOTIDE SEQUENCE [LARGE SCALE GENOMIC DNA]</scope>
    <source>
        <strain evidence="2 3">6</strain>
    </source>
</reference>
<accession>I5AQP0</accession>
<dbReference type="AlphaFoldDB" id="I5AQP0"/>
<organism evidence="2 3">
    <name type="scientific">Eubacterium cellulosolvens (strain ATCC 43171 / JCM 9499 / 6)</name>
    <name type="common">Cillobacterium cellulosolvens</name>
    <dbReference type="NCBI Taxonomy" id="633697"/>
    <lineage>
        <taxon>Bacteria</taxon>
        <taxon>Bacillati</taxon>
        <taxon>Bacillota</taxon>
        <taxon>Clostridia</taxon>
        <taxon>Eubacteriales</taxon>
        <taxon>Eubacteriaceae</taxon>
        <taxon>Eubacterium</taxon>
    </lineage>
</organism>
<evidence type="ECO:0000259" key="1">
    <source>
        <dbReference type="Pfam" id="PF00149"/>
    </source>
</evidence>